<feature type="region of interest" description="Disordered" evidence="4">
    <location>
        <begin position="1"/>
        <end position="66"/>
    </location>
</feature>
<dbReference type="AlphaFoldDB" id="A0AAW0DVY0"/>
<reference evidence="8 9" key="1">
    <citation type="submission" date="2024-01" db="EMBL/GenBank/DDBJ databases">
        <title>A draft genome for a cacao thread blight-causing isolate of Paramarasmius palmivorus.</title>
        <authorList>
            <person name="Baruah I.K."/>
            <person name="Bukari Y."/>
            <person name="Amoako-Attah I."/>
            <person name="Meinhardt L.W."/>
            <person name="Bailey B.A."/>
            <person name="Cohen S.P."/>
        </authorList>
    </citation>
    <scope>NUCLEOTIDE SEQUENCE [LARGE SCALE GENOMIC DNA]</scope>
    <source>
        <strain evidence="8 9">GH-12</strain>
    </source>
</reference>
<evidence type="ECO:0000256" key="2">
    <source>
        <dbReference type="ARBA" id="ARBA00018132"/>
    </source>
</evidence>
<feature type="domain" description="FUZ/MON1/HPS1 first Longin" evidence="5">
    <location>
        <begin position="260"/>
        <end position="304"/>
    </location>
</feature>
<feature type="region of interest" description="Disordered" evidence="4">
    <location>
        <begin position="435"/>
        <end position="458"/>
    </location>
</feature>
<dbReference type="PANTHER" id="PTHR13027">
    <property type="entry name" value="SAND PROTEIN-RELATED"/>
    <property type="match status" value="1"/>
</dbReference>
<keyword evidence="9" id="KW-1185">Reference proteome</keyword>
<accession>A0AAW0DVY0</accession>
<dbReference type="InterPro" id="IPR043971">
    <property type="entry name" value="FUZ/MON1/HPS1_longin_2"/>
</dbReference>
<dbReference type="EMBL" id="JAYKXP010000006">
    <property type="protein sequence ID" value="KAK7056936.1"/>
    <property type="molecule type" value="Genomic_DNA"/>
</dbReference>
<dbReference type="GO" id="GO:0006623">
    <property type="term" value="P:protein targeting to vacuole"/>
    <property type="evidence" value="ECO:0007669"/>
    <property type="project" value="UniProtKB-UniRule"/>
</dbReference>
<keyword evidence="3" id="KW-0472">Membrane</keyword>
<comment type="subcellular location">
    <subcellularLocation>
        <location evidence="3">Endosome</location>
        <location evidence="3">Multivesicular body membrane</location>
        <topology evidence="3">Peripheral membrane protein</topology>
    </subcellularLocation>
    <subcellularLocation>
        <location evidence="1 3">Prevacuolar compartment membrane</location>
        <topology evidence="1 3">Peripheral membrane protein</topology>
    </subcellularLocation>
    <subcellularLocation>
        <location evidence="3">Vacuole membrane</location>
        <topology evidence="3">Peripheral membrane protein</topology>
    </subcellularLocation>
</comment>
<dbReference type="GO" id="GO:0035658">
    <property type="term" value="C:Mon1-Ccz1 complex"/>
    <property type="evidence" value="ECO:0007669"/>
    <property type="project" value="TreeGrafter"/>
</dbReference>
<evidence type="ECO:0000259" key="7">
    <source>
        <dbReference type="Pfam" id="PF19038"/>
    </source>
</evidence>
<protein>
    <recommendedName>
        <fullName evidence="2 3">Vacuolar fusion protein MON1</fullName>
    </recommendedName>
</protein>
<dbReference type="Pfam" id="PF19037">
    <property type="entry name" value="Fuz_longin_2"/>
    <property type="match status" value="1"/>
</dbReference>
<comment type="similarity">
    <text evidence="3">Belongs to the MON1/SAND family.</text>
</comment>
<feature type="compositionally biased region" description="Low complexity" evidence="4">
    <location>
        <begin position="435"/>
        <end position="448"/>
    </location>
</feature>
<dbReference type="Pfam" id="PF19036">
    <property type="entry name" value="Fuz_longin_1"/>
    <property type="match status" value="2"/>
</dbReference>
<keyword evidence="3" id="KW-0967">Endosome</keyword>
<name>A0AAW0DVY0_9AGAR</name>
<organism evidence="8 9">
    <name type="scientific">Paramarasmius palmivorus</name>
    <dbReference type="NCBI Taxonomy" id="297713"/>
    <lineage>
        <taxon>Eukaryota</taxon>
        <taxon>Fungi</taxon>
        <taxon>Dikarya</taxon>
        <taxon>Basidiomycota</taxon>
        <taxon>Agaricomycotina</taxon>
        <taxon>Agaricomycetes</taxon>
        <taxon>Agaricomycetidae</taxon>
        <taxon>Agaricales</taxon>
        <taxon>Marasmiineae</taxon>
        <taxon>Marasmiaceae</taxon>
        <taxon>Paramarasmius</taxon>
    </lineage>
</organism>
<comment type="caution">
    <text evidence="8">The sequence shown here is derived from an EMBL/GenBank/DDBJ whole genome shotgun (WGS) entry which is preliminary data.</text>
</comment>
<evidence type="ECO:0000313" key="8">
    <source>
        <dbReference type="EMBL" id="KAK7056936.1"/>
    </source>
</evidence>
<keyword evidence="3" id="KW-0072">Autophagy</keyword>
<feature type="domain" description="FUZ/MON1/HPS1 first Longin" evidence="5">
    <location>
        <begin position="162"/>
        <end position="240"/>
    </location>
</feature>
<keyword evidence="3" id="KW-0653">Protein transport</keyword>
<keyword evidence="3" id="KW-0926">Vacuole</keyword>
<evidence type="ECO:0000256" key="4">
    <source>
        <dbReference type="SAM" id="MobiDB-lite"/>
    </source>
</evidence>
<dbReference type="Pfam" id="PF19038">
    <property type="entry name" value="Fuz_longin_3"/>
    <property type="match status" value="1"/>
</dbReference>
<evidence type="ECO:0000313" key="9">
    <source>
        <dbReference type="Proteomes" id="UP001383192"/>
    </source>
</evidence>
<evidence type="ECO:0000259" key="5">
    <source>
        <dbReference type="Pfam" id="PF19036"/>
    </source>
</evidence>
<feature type="region of interest" description="Disordered" evidence="4">
    <location>
        <begin position="125"/>
        <end position="146"/>
    </location>
</feature>
<evidence type="ECO:0000259" key="6">
    <source>
        <dbReference type="Pfam" id="PF19037"/>
    </source>
</evidence>
<evidence type="ECO:0000256" key="1">
    <source>
        <dbReference type="ARBA" id="ARBA00004380"/>
    </source>
</evidence>
<proteinExistence type="inferred from homology"/>
<feature type="domain" description="FUZ/MON1/HPS1 second Longin" evidence="6">
    <location>
        <begin position="345"/>
        <end position="416"/>
    </location>
</feature>
<dbReference type="InterPro" id="IPR043970">
    <property type="entry name" value="FUZ/MON1/HPS1_longin_3"/>
</dbReference>
<dbReference type="PANTHER" id="PTHR13027:SF7">
    <property type="entry name" value="VACUOLAR FUSION PROTEIN MON1 HOMOLOG"/>
    <property type="match status" value="1"/>
</dbReference>
<dbReference type="Proteomes" id="UP001383192">
    <property type="component" value="Unassembled WGS sequence"/>
</dbReference>
<dbReference type="GO" id="GO:0006914">
    <property type="term" value="P:autophagy"/>
    <property type="evidence" value="ECO:0007669"/>
    <property type="project" value="UniProtKB-UniRule"/>
</dbReference>
<sequence length="632" mass="70028">MNPQLPRPRTPSRSSTPNPTLSRSSPSRLTIPPALRPSPSLSNLRVHSGSSANVPPVPPVHGHQTLDSSASSVVNVDLNEGILIQDGEVDVDVVEEDVVASRQTDETADEEAKKQLREQLRKTLSYKSARPEPIPDRTRSKGKRRAANELSFDAAMKFPPREYFILTDAGKPVYSSRTGNEDTDDLTATIGIMQALISVFIDNGDKLRSINAGKARIVFLQRSPLYYVGVSSWGEPESVVRVDFITGPYVLTYLCKEKTRSHLEYLHLQILSIVTAAQLRRIFERRTNFDLRRMLSGAETFLSSMISRLELDLAMSTSSLRCLKLDNILRKRAAECLVPTSKMKDILYVMLVAWGQVITLIRPRKHSIHPADIHIILNTIDNPSISNSPASASWIPICLPKFNASGFVNAYISFLQPTAGQPTPAVTPAVEVPNPTVESAEDSSSSSSGVLTVSTPPEEDDHSVVLVCISGGGDFETIRSWCDSATQRMQAEGILLTLYDLLRTGKTVYTASELGIPGLRHFIYKSRAQVQITFPSFEDPYDTPDEQRRIVTLYQILHDAVHAKSGQEETLKLQFMRTEKECVMGWITQPFELYITLSPLLPKSAAVGAANAVARWVKKDESRLFLKDAPVF</sequence>
<comment type="function">
    <text evidence="3">Required for multiple vacuole delivery pathways including the cytoplasm to vacuole transport (Cvt), autophagy, pexophagy and endocytosis.</text>
</comment>
<feature type="compositionally biased region" description="Basic and acidic residues" evidence="4">
    <location>
        <begin position="129"/>
        <end position="139"/>
    </location>
</feature>
<feature type="compositionally biased region" description="Low complexity" evidence="4">
    <location>
        <begin position="11"/>
        <end position="33"/>
    </location>
</feature>
<gene>
    <name evidence="8" type="primary">MON1</name>
    <name evidence="8" type="ORF">VNI00_002654</name>
</gene>
<dbReference type="InterPro" id="IPR043972">
    <property type="entry name" value="FUZ/MON1/HPS1_longin_1"/>
</dbReference>
<dbReference type="InterPro" id="IPR004353">
    <property type="entry name" value="Mon1"/>
</dbReference>
<feature type="domain" description="FUZ/MON1/HPS1 third Longin" evidence="7">
    <location>
        <begin position="518"/>
        <end position="621"/>
    </location>
</feature>
<evidence type="ECO:0000256" key="3">
    <source>
        <dbReference type="RuleBase" id="RU367048"/>
    </source>
</evidence>
<dbReference type="PRINTS" id="PR01546">
    <property type="entry name" value="YEAST73DUF"/>
</dbReference>
<keyword evidence="3" id="KW-0813">Transport</keyword>
<dbReference type="GO" id="GO:0016192">
    <property type="term" value="P:vesicle-mediated transport"/>
    <property type="evidence" value="ECO:0007669"/>
    <property type="project" value="InterPro"/>
</dbReference>
<dbReference type="GO" id="GO:0000329">
    <property type="term" value="C:fungal-type vacuole membrane"/>
    <property type="evidence" value="ECO:0007669"/>
    <property type="project" value="TreeGrafter"/>
</dbReference>
<dbReference type="GO" id="GO:0032585">
    <property type="term" value="C:multivesicular body membrane"/>
    <property type="evidence" value="ECO:0007669"/>
    <property type="project" value="UniProtKB-SubCell"/>
</dbReference>
<feature type="compositionally biased region" description="Polar residues" evidence="4">
    <location>
        <begin position="39"/>
        <end position="53"/>
    </location>
</feature>